<dbReference type="Pfam" id="PF02771">
    <property type="entry name" value="Acyl-CoA_dh_N"/>
    <property type="match status" value="1"/>
</dbReference>
<comment type="similarity">
    <text evidence="2 6">Belongs to the acyl-CoA dehydrogenase family.</text>
</comment>
<dbReference type="PANTHER" id="PTHR43884:SF25">
    <property type="entry name" value="ACYL-COA DEHYDROGENASE YDBM-RELATED"/>
    <property type="match status" value="1"/>
</dbReference>
<dbReference type="EMBL" id="HE663493">
    <property type="protein sequence ID" value="CCG07263.1"/>
    <property type="molecule type" value="Genomic_DNA"/>
</dbReference>
<evidence type="ECO:0000259" key="9">
    <source>
        <dbReference type="Pfam" id="PF02770"/>
    </source>
</evidence>
<dbReference type="InterPro" id="IPR009075">
    <property type="entry name" value="AcylCo_DH/oxidase_C"/>
</dbReference>
<dbReference type="eggNOG" id="COG1960">
    <property type="taxonomic scope" value="Bacteria"/>
</dbReference>
<dbReference type="EC" id="1.3.99.10" evidence="11"/>
<comment type="cofactor">
    <cofactor evidence="1 6">
        <name>FAD</name>
        <dbReference type="ChEBI" id="CHEBI:57692"/>
    </cofactor>
</comment>
<accession>H6SPZ3</accession>
<dbReference type="PANTHER" id="PTHR43884">
    <property type="entry name" value="ACYL-COA DEHYDROGENASE"/>
    <property type="match status" value="1"/>
</dbReference>
<dbReference type="KEGG" id="rpm:RSPPHO_00637"/>
<protein>
    <submittedName>
        <fullName evidence="11">Isovaleryl-CoA dehydrogenase</fullName>
        <ecNumber evidence="11">1.3.99.10</ecNumber>
    </submittedName>
</protein>
<evidence type="ECO:0000313" key="12">
    <source>
        <dbReference type="Proteomes" id="UP000033220"/>
    </source>
</evidence>
<dbReference type="Gene3D" id="1.10.540.10">
    <property type="entry name" value="Acyl-CoA dehydrogenase/oxidase, N-terminal domain"/>
    <property type="match status" value="1"/>
</dbReference>
<evidence type="ECO:0000256" key="7">
    <source>
        <dbReference type="SAM" id="MobiDB-lite"/>
    </source>
</evidence>
<name>H6SPZ3_PARPM</name>
<evidence type="ECO:0000256" key="4">
    <source>
        <dbReference type="ARBA" id="ARBA00022827"/>
    </source>
</evidence>
<feature type="domain" description="Acyl-CoA dehydrogenase/oxidase C-terminal" evidence="8">
    <location>
        <begin position="470"/>
        <end position="619"/>
    </location>
</feature>
<dbReference type="Pfam" id="PF00441">
    <property type="entry name" value="Acyl-CoA_dh_1"/>
    <property type="match status" value="1"/>
</dbReference>
<keyword evidence="12" id="KW-1185">Reference proteome</keyword>
<dbReference type="Pfam" id="PF02770">
    <property type="entry name" value="Acyl-CoA_dh_M"/>
    <property type="match status" value="1"/>
</dbReference>
<evidence type="ECO:0000256" key="5">
    <source>
        <dbReference type="ARBA" id="ARBA00023002"/>
    </source>
</evidence>
<evidence type="ECO:0000256" key="1">
    <source>
        <dbReference type="ARBA" id="ARBA00001974"/>
    </source>
</evidence>
<dbReference type="GO" id="GO:0050660">
    <property type="term" value="F:flavin adenine dinucleotide binding"/>
    <property type="evidence" value="ECO:0007669"/>
    <property type="project" value="InterPro"/>
</dbReference>
<organism evidence="11 12">
    <name type="scientific">Pararhodospirillum photometricum DSM 122</name>
    <dbReference type="NCBI Taxonomy" id="1150469"/>
    <lineage>
        <taxon>Bacteria</taxon>
        <taxon>Pseudomonadati</taxon>
        <taxon>Pseudomonadota</taxon>
        <taxon>Alphaproteobacteria</taxon>
        <taxon>Rhodospirillales</taxon>
        <taxon>Rhodospirillaceae</taxon>
        <taxon>Pararhodospirillum</taxon>
    </lineage>
</organism>
<dbReference type="InterPro" id="IPR009100">
    <property type="entry name" value="AcylCoA_DH/oxidase_NM_dom_sf"/>
</dbReference>
<gene>
    <name evidence="11" type="ORF">RSPPHO_00637</name>
</gene>
<keyword evidence="5 6" id="KW-0560">Oxidoreductase</keyword>
<dbReference type="InterPro" id="IPR013786">
    <property type="entry name" value="AcylCoA_DH/ox_N"/>
</dbReference>
<keyword evidence="3 6" id="KW-0285">Flavoprotein</keyword>
<feature type="domain" description="Acyl-CoA dehydrogenase/oxidase N-terminal" evidence="10">
    <location>
        <begin position="240"/>
        <end position="349"/>
    </location>
</feature>
<dbReference type="HOGENOM" id="CLU_018204_3_5_5"/>
<evidence type="ECO:0000259" key="10">
    <source>
        <dbReference type="Pfam" id="PF02771"/>
    </source>
</evidence>
<dbReference type="InterPro" id="IPR006089">
    <property type="entry name" value="Acyl-CoA_DH_CS"/>
</dbReference>
<dbReference type="SUPFAM" id="SSF47203">
    <property type="entry name" value="Acyl-CoA dehydrogenase C-terminal domain-like"/>
    <property type="match status" value="1"/>
</dbReference>
<sequence>MSRPSAPAGAPWKTAARANPPNAQVFRPNQTPGTEGSGEAPPPQPSLPPPSSFRDVSSMSAATKVKASSSQPVFPLVLQDLLYTCERAYQTANQTLIVIRENVTKMVSVNGKLDAEALEQHQYAVHGLAWFATYVTALSCMLEWARRLEATDRLGELECLILQASYSEYLHQIYGGLPMSQSEFVRLADFGIEVRERHLLQSPYTTLLREHGFTEAVKARLAELAQDGHFGDLGLDDETLVLVRDQFRRFAEEQVMPHCHGWHLRDELIPLEVVEQMAELGVFGLTVPEAYGGLGMGKMAMCVVTEELSRGYIGVGSLGTRSEIAAELIRLGGTEEQKQHYLPLLATGQILPTAVFTEPNTGSDLASLRTRAVRDGEDYVVTGSKTWITHAARSDLMTLLVRTNPDEPGYKGLSMLLAEKPRGTEAEPFPAEGMTGGEIKVLGYRGMKEYELGFDGFRVPASALLGGVEGQGFKQLMATFESARIQTAARAVGVAQSALETGLRYAQERQQFGKALFAFPRVHGKLAWMVVETMVARQLTYFAGREKDSDLRCDIEAGMAKLLAARVAWSNADNALQIHGGNGYAEEYTISRLLCDARILNIFEGAAEIQAQVVARGILTR</sequence>
<feature type="region of interest" description="Disordered" evidence="7">
    <location>
        <begin position="1"/>
        <end position="59"/>
    </location>
</feature>
<dbReference type="Gene3D" id="2.40.110.10">
    <property type="entry name" value="Butyryl-CoA Dehydrogenase, subunit A, domain 2"/>
    <property type="match status" value="1"/>
</dbReference>
<evidence type="ECO:0000256" key="6">
    <source>
        <dbReference type="RuleBase" id="RU362125"/>
    </source>
</evidence>
<evidence type="ECO:0000313" key="11">
    <source>
        <dbReference type="EMBL" id="CCG07263.1"/>
    </source>
</evidence>
<dbReference type="STRING" id="1150469.RSPPHO_00637"/>
<dbReference type="InterPro" id="IPR037069">
    <property type="entry name" value="AcylCoA_DH/ox_N_sf"/>
</dbReference>
<dbReference type="FunFam" id="2.40.110.10:FF:000015">
    <property type="entry name" value="Acyl-CoA dehydrogenase"/>
    <property type="match status" value="1"/>
</dbReference>
<dbReference type="Proteomes" id="UP000033220">
    <property type="component" value="Chromosome DSM 122"/>
</dbReference>
<dbReference type="FunFam" id="1.20.140.10:FF:000001">
    <property type="entry name" value="Acyl-CoA dehydrogenase"/>
    <property type="match status" value="1"/>
</dbReference>
<dbReference type="InterPro" id="IPR006091">
    <property type="entry name" value="Acyl-CoA_Oxase/DH_mid-dom"/>
</dbReference>
<evidence type="ECO:0000256" key="2">
    <source>
        <dbReference type="ARBA" id="ARBA00009347"/>
    </source>
</evidence>
<dbReference type="PATRIC" id="fig|1150469.3.peg.739"/>
<evidence type="ECO:0000256" key="3">
    <source>
        <dbReference type="ARBA" id="ARBA00022630"/>
    </source>
</evidence>
<dbReference type="InterPro" id="IPR036250">
    <property type="entry name" value="AcylCo_DH-like_C"/>
</dbReference>
<dbReference type="InterPro" id="IPR046373">
    <property type="entry name" value="Acyl-CoA_Oxase/DH_mid-dom_sf"/>
</dbReference>
<dbReference type="SUPFAM" id="SSF56645">
    <property type="entry name" value="Acyl-CoA dehydrogenase NM domain-like"/>
    <property type="match status" value="1"/>
</dbReference>
<reference evidence="11 12" key="1">
    <citation type="submission" date="2012-02" db="EMBL/GenBank/DDBJ databases">
        <title>Shotgun genome sequence of Phaeospirillum photometricum DSM 122.</title>
        <authorList>
            <person name="Duquesne K."/>
            <person name="Sturgis J."/>
        </authorList>
    </citation>
    <scope>NUCLEOTIDE SEQUENCE [LARGE SCALE GENOMIC DNA]</scope>
    <source>
        <strain evidence="12">DSM122</strain>
    </source>
</reference>
<proteinExistence type="inferred from homology"/>
<feature type="compositionally biased region" description="Pro residues" evidence="7">
    <location>
        <begin position="40"/>
        <end position="51"/>
    </location>
</feature>
<dbReference type="PROSITE" id="PS00073">
    <property type="entry name" value="ACYL_COA_DH_2"/>
    <property type="match status" value="1"/>
</dbReference>
<feature type="domain" description="Acyl-CoA oxidase/dehydrogenase middle" evidence="9">
    <location>
        <begin position="355"/>
        <end position="455"/>
    </location>
</feature>
<dbReference type="GO" id="GO:0003995">
    <property type="term" value="F:acyl-CoA dehydrogenase activity"/>
    <property type="evidence" value="ECO:0007669"/>
    <property type="project" value="InterPro"/>
</dbReference>
<keyword evidence="4 6" id="KW-0274">FAD</keyword>
<dbReference type="Gene3D" id="1.20.140.10">
    <property type="entry name" value="Butyryl-CoA Dehydrogenase, subunit A, domain 3"/>
    <property type="match status" value="1"/>
</dbReference>
<evidence type="ECO:0000259" key="8">
    <source>
        <dbReference type="Pfam" id="PF00441"/>
    </source>
</evidence>
<dbReference type="AlphaFoldDB" id="H6SPZ3"/>